<dbReference type="RefSeq" id="WP_254673181.1">
    <property type="nucleotide sequence ID" value="NZ_JAMWDU010000001.1"/>
</dbReference>
<reference evidence="2" key="1">
    <citation type="submission" date="2022-06" db="EMBL/GenBank/DDBJ databases">
        <title>Devosia sp. XJ19-45 genome assembly.</title>
        <authorList>
            <person name="Li B."/>
            <person name="Cai M."/>
            <person name="Nie G."/>
            <person name="Li W."/>
        </authorList>
    </citation>
    <scope>NUCLEOTIDE SEQUENCE</scope>
    <source>
        <strain evidence="2">XJ19-45</strain>
    </source>
</reference>
<name>A0A9Q4AKZ0_9HYPH</name>
<protein>
    <submittedName>
        <fullName evidence="2">Uncharacterized protein</fullName>
    </submittedName>
</protein>
<dbReference type="Proteomes" id="UP001060275">
    <property type="component" value="Unassembled WGS sequence"/>
</dbReference>
<evidence type="ECO:0000313" key="2">
    <source>
        <dbReference type="EMBL" id="MCP8885600.1"/>
    </source>
</evidence>
<sequence length="128" mass="13434">MLFQAPSLAIYIRIVAILALILGLSDAARLLGVNLGATSPITAMGPSAFIYLAVFCLARLFASVGLWIKASWGAVLLVGATALELALYVSGSPDIRIGTIGFAMRVVLLAAIVLIFGLSLRFKRAQAD</sequence>
<keyword evidence="1" id="KW-1133">Transmembrane helix</keyword>
<feature type="transmembrane region" description="Helical" evidence="1">
    <location>
        <begin position="43"/>
        <end position="62"/>
    </location>
</feature>
<comment type="caution">
    <text evidence="2">The sequence shown here is derived from an EMBL/GenBank/DDBJ whole genome shotgun (WGS) entry which is preliminary data.</text>
</comment>
<evidence type="ECO:0000256" key="1">
    <source>
        <dbReference type="SAM" id="Phobius"/>
    </source>
</evidence>
<accession>A0A9Q4AKZ0</accession>
<keyword evidence="3" id="KW-1185">Reference proteome</keyword>
<dbReference type="InterPro" id="IPR046161">
    <property type="entry name" value="DUF6163"/>
</dbReference>
<proteinExistence type="predicted"/>
<feature type="transmembrane region" description="Helical" evidence="1">
    <location>
        <begin position="74"/>
        <end position="91"/>
    </location>
</feature>
<keyword evidence="1" id="KW-0472">Membrane</keyword>
<dbReference type="Pfam" id="PF19660">
    <property type="entry name" value="DUF6163"/>
    <property type="match status" value="1"/>
</dbReference>
<organism evidence="2 3">
    <name type="scientific">Devosia ureilytica</name>
    <dbReference type="NCBI Taxonomy" id="2952754"/>
    <lineage>
        <taxon>Bacteria</taxon>
        <taxon>Pseudomonadati</taxon>
        <taxon>Pseudomonadota</taxon>
        <taxon>Alphaproteobacteria</taxon>
        <taxon>Hyphomicrobiales</taxon>
        <taxon>Devosiaceae</taxon>
        <taxon>Devosia</taxon>
    </lineage>
</organism>
<gene>
    <name evidence="2" type="ORF">NF348_00580</name>
</gene>
<evidence type="ECO:0000313" key="3">
    <source>
        <dbReference type="Proteomes" id="UP001060275"/>
    </source>
</evidence>
<feature type="transmembrane region" description="Helical" evidence="1">
    <location>
        <begin position="97"/>
        <end position="120"/>
    </location>
</feature>
<dbReference type="EMBL" id="JAMWDU010000001">
    <property type="protein sequence ID" value="MCP8885600.1"/>
    <property type="molecule type" value="Genomic_DNA"/>
</dbReference>
<dbReference type="AlphaFoldDB" id="A0A9Q4AKZ0"/>
<keyword evidence="1" id="KW-0812">Transmembrane</keyword>